<evidence type="ECO:0000313" key="2">
    <source>
        <dbReference type="Proteomes" id="UP000805614"/>
    </source>
</evidence>
<dbReference type="EMBL" id="JABVEC010000002">
    <property type="protein sequence ID" value="MBC6464892.1"/>
    <property type="molecule type" value="Genomic_DNA"/>
</dbReference>
<dbReference type="Proteomes" id="UP000805614">
    <property type="component" value="Unassembled WGS sequence"/>
</dbReference>
<comment type="caution">
    <text evidence="1">The sequence shown here is derived from an EMBL/GenBank/DDBJ whole genome shotgun (WGS) entry which is preliminary data.</text>
</comment>
<dbReference type="RefSeq" id="WP_187241855.1">
    <property type="nucleotide sequence ID" value="NZ_BAAAOK010000008.1"/>
</dbReference>
<accession>A0ABR7LK91</accession>
<gene>
    <name evidence="1" type="ORF">HKK74_05175</name>
</gene>
<name>A0ABR7LK91_9ACTN</name>
<protein>
    <submittedName>
        <fullName evidence="1">Uncharacterized protein</fullName>
    </submittedName>
</protein>
<proteinExistence type="predicted"/>
<keyword evidence="2" id="KW-1185">Reference proteome</keyword>
<reference evidence="1 2" key="1">
    <citation type="submission" date="2020-06" db="EMBL/GenBank/DDBJ databases">
        <title>Actinomadura xiongansis sp. nov., isolated from soil of Baiyangdian.</title>
        <authorList>
            <person name="Zhang X."/>
        </authorList>
    </citation>
    <scope>NUCLEOTIDE SEQUENCE [LARGE SCALE GENOMIC DNA]</scope>
    <source>
        <strain evidence="1 2">HBUM206468</strain>
    </source>
</reference>
<dbReference type="InterPro" id="IPR054206">
    <property type="entry name" value="DUF6912"/>
</dbReference>
<dbReference type="Pfam" id="PF21853">
    <property type="entry name" value="DUF6912"/>
    <property type="match status" value="1"/>
</dbReference>
<evidence type="ECO:0000313" key="1">
    <source>
        <dbReference type="EMBL" id="MBC6464892.1"/>
    </source>
</evidence>
<sequence length="170" mass="17823">MRVYLPSTLPSLGRALAAGEIGPVPLVAYAVTPELREWYADGDLEELEYAALTAAARASLRMLADDPAAPPRRVVLAVEMPDEAVGRSAGDAAVADEDERAAVRLTAPVPIKKVASGHVDEPEAADDIRAAVAALPAADAGDDDARFSVDGAEGHELLWYATQELSHLVS</sequence>
<organism evidence="1 2">
    <name type="scientific">Actinomadura alba</name>
    <dbReference type="NCBI Taxonomy" id="406431"/>
    <lineage>
        <taxon>Bacteria</taxon>
        <taxon>Bacillati</taxon>
        <taxon>Actinomycetota</taxon>
        <taxon>Actinomycetes</taxon>
        <taxon>Streptosporangiales</taxon>
        <taxon>Thermomonosporaceae</taxon>
        <taxon>Actinomadura</taxon>
    </lineage>
</organism>